<evidence type="ECO:0000313" key="3">
    <source>
        <dbReference type="Proteomes" id="UP000000862"/>
    </source>
</evidence>
<reference evidence="2 3" key="3">
    <citation type="journal article" date="1996" name="Virology">
        <title>Analysis of 94 kb of the chlorella virus PBCV-1 330-kb genome: map positions 88 to 182.</title>
        <authorList>
            <person name="Lu Z."/>
            <person name="Li Y."/>
            <person name="Que Q."/>
            <person name="Kutish G.F."/>
            <person name="Rock D.L."/>
            <person name="Van Etten J.L."/>
        </authorList>
    </citation>
    <scope>NUCLEOTIDE SEQUENCE [LARGE SCALE GENOMIC DNA]</scope>
</reference>
<gene>
    <name evidence="2" type="primary">a594R</name>
</gene>
<reference evidence="2 3" key="2">
    <citation type="journal article" date="1995" name="Virology">
        <title>Analysis of 43 kb of the Chlorella virus PBCV-1 330-kb genome: map positions 45 to 88.</title>
        <authorList>
            <person name="Li Y."/>
            <person name="Lu Z."/>
            <person name="Burbank D.E."/>
            <person name="Kutish G.F."/>
            <person name="Rock D.L."/>
            <person name="Van Etten J.L."/>
        </authorList>
    </citation>
    <scope>NUCLEOTIDE SEQUENCE [LARGE SCALE GENOMIC DNA]</scope>
</reference>
<protein>
    <submittedName>
        <fullName evidence="2">Uncharacterized protein</fullName>
    </submittedName>
</protein>
<reference evidence="2 3" key="1">
    <citation type="journal article" date="1995" name="Virology">
        <title>Analysis of 45 kb of DNA located at the left end of the chlorella virus PBCV-1 genome.</title>
        <authorList>
            <person name="Lu Z."/>
            <person name="Li Y."/>
            <person name="Zhang Y."/>
            <person name="Kutish G.F."/>
            <person name="Rock D.L."/>
            <person name="Van Etten J.L."/>
        </authorList>
    </citation>
    <scope>NUCLEOTIDE SEQUENCE [LARGE SCALE GENOMIC DNA]</scope>
</reference>
<feature type="region of interest" description="Disordered" evidence="1">
    <location>
        <begin position="80"/>
        <end position="116"/>
    </location>
</feature>
<dbReference type="RefSeq" id="NP_048950.2">
    <property type="nucleotide sequence ID" value="NC_000852.5"/>
</dbReference>
<accession>O41076</accession>
<sequence>MTRCLCAVSTSHHRPTSKQTHHLPLKLFRLFRLFRLLHHPRHPLRQMCLTPRHPLQQVRLLLDHLQPRHQHPLRPMHFLPQHLQPLQLPQPPQQPIHFLPPQPRRRRLRRGVKVPQ</sequence>
<feature type="compositionally biased region" description="Basic residues" evidence="1">
    <location>
        <begin position="103"/>
        <end position="116"/>
    </location>
</feature>
<feature type="compositionally biased region" description="Pro residues" evidence="1">
    <location>
        <begin position="88"/>
        <end position="102"/>
    </location>
</feature>
<name>O41076_PBCV1</name>
<evidence type="ECO:0000256" key="1">
    <source>
        <dbReference type="SAM" id="MobiDB-lite"/>
    </source>
</evidence>
<proteinExistence type="predicted"/>
<dbReference type="Proteomes" id="UP000000862">
    <property type="component" value="Segment"/>
</dbReference>
<reference evidence="2 3" key="4">
    <citation type="journal article" date="1996" name="Virology">
        <title>Analysis of 76 kb of the chlorella virus PBCV-1 330-kb genome: map positions 182 to 258.</title>
        <authorList>
            <person name="Kutish G.F."/>
            <person name="Li Y."/>
            <person name="Lu Z."/>
            <person name="Furuta M."/>
            <person name="Rock D.L."/>
            <person name="Van Etten J.L."/>
        </authorList>
    </citation>
    <scope>NUCLEOTIDE SEQUENCE [LARGE SCALE GENOMIC DNA]</scope>
</reference>
<keyword evidence="3" id="KW-1185">Reference proteome</keyword>
<evidence type="ECO:0000313" key="2">
    <source>
        <dbReference type="EMBL" id="AAC96935.2"/>
    </source>
</evidence>
<reference evidence="2 3" key="8">
    <citation type="journal article" date="2010" name="J. Virol.">
        <title>Microarray analysis of Paramecium bursaria chlorella virus 1 transcription.</title>
        <authorList>
            <person name="Yanai-Balser G.M."/>
            <person name="Duncan G.A."/>
            <person name="Eudy J.D."/>
            <person name="Wang D."/>
            <person name="Li X."/>
            <person name="Agarkova I.V."/>
            <person name="Dunigan D.D."/>
            <person name="Van Etten J.L."/>
        </authorList>
    </citation>
    <scope>NUCLEOTIDE SEQUENCE [LARGE SCALE GENOMIC DNA]</scope>
</reference>
<organismHost>
    <name type="scientific">Chlorella</name>
    <dbReference type="NCBI Taxonomy" id="3071"/>
</organismHost>
<reference evidence="2 3" key="7">
    <citation type="journal article" date="2000" name="Virology">
        <title>Characterization of a beta-1,3-glucanase encoded by chlorella virus PBCV-1.</title>
        <authorList>
            <person name="Sun L."/>
            <person name="Gurnon J.R."/>
            <person name="Adams B.J."/>
            <person name="Graves M.V."/>
            <person name="Van Etten J.L."/>
        </authorList>
    </citation>
    <scope>NUCLEOTIDE SEQUENCE [LARGE SCALE GENOMIC DNA]</scope>
</reference>
<dbReference type="GeneID" id="917905"/>
<organism evidence="2 3">
    <name type="scientific">Paramecium bursaria Chlorella virus 1</name>
    <name type="common">PBCV-1</name>
    <dbReference type="NCBI Taxonomy" id="10506"/>
    <lineage>
        <taxon>Viruses</taxon>
        <taxon>Varidnaviria</taxon>
        <taxon>Bamfordvirae</taxon>
        <taxon>Nucleocytoviricota</taxon>
        <taxon>Megaviricetes</taxon>
        <taxon>Algavirales</taxon>
        <taxon>Phycodnaviridae</taxon>
        <taxon>Chlorovirus</taxon>
        <taxon>Chlorovirus vanettense</taxon>
    </lineage>
</organism>
<reference evidence="2 3" key="6">
    <citation type="journal article" date="1999" name="Virology">
        <title>Chlorella virus PBCV-1 encodes a functional homospermidine synthase.</title>
        <authorList>
            <person name="Kaiser A."/>
            <person name="Vollmert M."/>
            <person name="Tholl D."/>
            <person name="Graves M.V."/>
            <person name="Gurnon J.R."/>
            <person name="Xing W."/>
            <person name="Lisec A.D."/>
            <person name="Nickerson K.W."/>
            <person name="Van Etten J.L."/>
        </authorList>
    </citation>
    <scope>NUCLEOTIDE SEQUENCE [LARGE SCALE GENOMIC DNA]</scope>
</reference>
<dbReference type="KEGG" id="vg:917905"/>
<dbReference type="EMBL" id="JF411744">
    <property type="protein sequence ID" value="AAC96935.2"/>
    <property type="molecule type" value="Genomic_DNA"/>
</dbReference>
<reference evidence="2 3" key="5">
    <citation type="journal article" date="1997" name="Virology">
        <title>Analysis of 74 kb of DNA located at the right end of the 330-kb chlorella virus PBCV-1 genome.</title>
        <authorList>
            <person name="Li Y."/>
            <person name="Lu Z."/>
            <person name="Sun L."/>
            <person name="Ropp S."/>
            <person name="Kutish G.F."/>
            <person name="Rock D.L."/>
            <person name="Van Etten J.L."/>
        </authorList>
    </citation>
    <scope>NUCLEOTIDE SEQUENCE [LARGE SCALE GENOMIC DNA]</scope>
</reference>